<dbReference type="Gene3D" id="3.40.50.200">
    <property type="entry name" value="Peptidase S8/S53 domain"/>
    <property type="match status" value="2"/>
</dbReference>
<evidence type="ECO:0000259" key="7">
    <source>
        <dbReference type="Pfam" id="PF00082"/>
    </source>
</evidence>
<dbReference type="Proteomes" id="UP000464318">
    <property type="component" value="Chromosome"/>
</dbReference>
<evidence type="ECO:0000313" key="9">
    <source>
        <dbReference type="Proteomes" id="UP000464318"/>
    </source>
</evidence>
<dbReference type="AlphaFoldDB" id="A0A6P1QW54"/>
<dbReference type="PROSITE" id="PS00136">
    <property type="entry name" value="SUBTILASE_ASP"/>
    <property type="match status" value="1"/>
</dbReference>
<keyword evidence="3 5" id="KW-0378">Hydrolase</keyword>
<proteinExistence type="inferred from homology"/>
<dbReference type="RefSeq" id="WP_160224525.1">
    <property type="nucleotide sequence ID" value="NZ_CP029149.1"/>
</dbReference>
<keyword evidence="2 5" id="KW-0645">Protease</keyword>
<keyword evidence="9" id="KW-1185">Reference proteome</keyword>
<dbReference type="GO" id="GO:0006508">
    <property type="term" value="P:proteolysis"/>
    <property type="evidence" value="ECO:0007669"/>
    <property type="project" value="UniProtKB-KW"/>
</dbReference>
<dbReference type="SUPFAM" id="SSF52743">
    <property type="entry name" value="Subtilisin-like"/>
    <property type="match status" value="1"/>
</dbReference>
<comment type="similarity">
    <text evidence="1 5 6">Belongs to the peptidase S8 family.</text>
</comment>
<dbReference type="InterPro" id="IPR023828">
    <property type="entry name" value="Peptidase_S8_Ser-AS"/>
</dbReference>
<dbReference type="PROSITE" id="PS00137">
    <property type="entry name" value="SUBTILASE_HIS"/>
    <property type="match status" value="1"/>
</dbReference>
<evidence type="ECO:0000256" key="5">
    <source>
        <dbReference type="PROSITE-ProRule" id="PRU01240"/>
    </source>
</evidence>
<feature type="active site" description="Charge relay system" evidence="5">
    <location>
        <position position="459"/>
    </location>
</feature>
<sequence>MKKLILALGLIFAGHQFNAQEKPAVDSTFLKNWMHSDFEATGVYGVNTLKAKEFLKQNNRKPVDIVVGVLDSGVEYFHEDLKNNIWTNPKEKEGNQKDDDKNGFVDDIHGWNFVTDKNGNSYDDDSYELTRQYAKLEKLFREQGLHIKNQKLYNEYLRLKKDYYTSIYRFEQVKHLAQSRLDFYQPRLKALAEALGEQPLSKSVVDNFSSENNLALEGLFIFKEVPQKDWEGKTISNVISSYLKRYQSQLDYAEKQLTKSYGLDFNPKAGVMGNHYGNNDVKGLSDDHGTHVAGIIAAEWDNGKGMHGTGGGNYVKIMGVRVVPDGDERDEDIANGIRYAVDNGAKILNMSFGKSYDDNHKLVVDAFKYAEKKNVLIVKAAGNSNEDIDVRIHYPMTLINDKQFSPTTITVGASTRHADKLKARFSNYGKKSVDVFAPGMEIYSSVPGVSKYAFFNGTSMASPAVAGVAALVWSHYPKLSAAEIKTILVSSVNKNDQLKDLSVYGGVVDAYKAVQKAEELYKKKKLK</sequence>
<dbReference type="InterPro" id="IPR036852">
    <property type="entry name" value="Peptidase_S8/S53_dom_sf"/>
</dbReference>
<dbReference type="InterPro" id="IPR000209">
    <property type="entry name" value="Peptidase_S8/S53_dom"/>
</dbReference>
<dbReference type="OrthoDB" id="9798386at2"/>
<dbReference type="EMBL" id="CP029149">
    <property type="protein sequence ID" value="QHN65828.1"/>
    <property type="molecule type" value="Genomic_DNA"/>
</dbReference>
<protein>
    <submittedName>
        <fullName evidence="8">S8 family serine peptidase</fullName>
    </submittedName>
</protein>
<dbReference type="KEGG" id="bcad:DBX24_08020"/>
<accession>A0A6P1QW54</accession>
<evidence type="ECO:0000256" key="4">
    <source>
        <dbReference type="ARBA" id="ARBA00022825"/>
    </source>
</evidence>
<dbReference type="PRINTS" id="PR00723">
    <property type="entry name" value="SUBTILISIN"/>
</dbReference>
<feature type="active site" description="Charge relay system" evidence="5">
    <location>
        <position position="71"/>
    </location>
</feature>
<evidence type="ECO:0000313" key="8">
    <source>
        <dbReference type="EMBL" id="QHN65828.1"/>
    </source>
</evidence>
<dbReference type="InterPro" id="IPR015500">
    <property type="entry name" value="Peptidase_S8_subtilisin-rel"/>
</dbReference>
<dbReference type="PROSITE" id="PS00138">
    <property type="entry name" value="SUBTILASE_SER"/>
    <property type="match status" value="1"/>
</dbReference>
<evidence type="ECO:0000256" key="1">
    <source>
        <dbReference type="ARBA" id="ARBA00011073"/>
    </source>
</evidence>
<dbReference type="InterPro" id="IPR023827">
    <property type="entry name" value="Peptidase_S8_Asp-AS"/>
</dbReference>
<feature type="domain" description="Peptidase S8/S53" evidence="7">
    <location>
        <begin position="64"/>
        <end position="107"/>
    </location>
</feature>
<evidence type="ECO:0000256" key="3">
    <source>
        <dbReference type="ARBA" id="ARBA00022801"/>
    </source>
</evidence>
<name>A0A6P1QW54_9FLAO</name>
<organism evidence="8 9">
    <name type="scientific">Bergeyella cardium</name>
    <dbReference type="NCBI Taxonomy" id="1585976"/>
    <lineage>
        <taxon>Bacteria</taxon>
        <taxon>Pseudomonadati</taxon>
        <taxon>Bacteroidota</taxon>
        <taxon>Flavobacteriia</taxon>
        <taxon>Flavobacteriales</taxon>
        <taxon>Weeksellaceae</taxon>
        <taxon>Bergeyella</taxon>
    </lineage>
</organism>
<dbReference type="GO" id="GO:0004252">
    <property type="term" value="F:serine-type endopeptidase activity"/>
    <property type="evidence" value="ECO:0007669"/>
    <property type="project" value="UniProtKB-UniRule"/>
</dbReference>
<evidence type="ECO:0000256" key="6">
    <source>
        <dbReference type="RuleBase" id="RU003355"/>
    </source>
</evidence>
<dbReference type="PROSITE" id="PS51892">
    <property type="entry name" value="SUBTILASE"/>
    <property type="match status" value="1"/>
</dbReference>
<gene>
    <name evidence="8" type="ORF">DBX24_08020</name>
</gene>
<dbReference type="InterPro" id="IPR050131">
    <property type="entry name" value="Peptidase_S8_subtilisin-like"/>
</dbReference>
<dbReference type="PANTHER" id="PTHR43806">
    <property type="entry name" value="PEPTIDASE S8"/>
    <property type="match status" value="1"/>
</dbReference>
<feature type="domain" description="Peptidase S8/S53" evidence="7">
    <location>
        <begin position="276"/>
        <end position="505"/>
    </location>
</feature>
<dbReference type="Pfam" id="PF00082">
    <property type="entry name" value="Peptidase_S8"/>
    <property type="match status" value="2"/>
</dbReference>
<feature type="active site" description="Charge relay system" evidence="5">
    <location>
        <position position="288"/>
    </location>
</feature>
<evidence type="ECO:0000256" key="2">
    <source>
        <dbReference type="ARBA" id="ARBA00022670"/>
    </source>
</evidence>
<reference evidence="8 9" key="1">
    <citation type="submission" date="2018-04" db="EMBL/GenBank/DDBJ databases">
        <title>Characteristic and Complete Genome Sequencing of A Novel Member of Infective Endocarditis Causative Bacteria: Bergeyella cardium QL-PH.</title>
        <authorList>
            <person name="Pan H."/>
            <person name="Sun E."/>
            <person name="Zhang Y."/>
        </authorList>
    </citation>
    <scope>NUCLEOTIDE SEQUENCE [LARGE SCALE GENOMIC DNA]</scope>
    <source>
        <strain evidence="8 9">HPQL</strain>
    </source>
</reference>
<dbReference type="InterPro" id="IPR022398">
    <property type="entry name" value="Peptidase_S8_His-AS"/>
</dbReference>
<dbReference type="PANTHER" id="PTHR43806:SF11">
    <property type="entry name" value="CEREVISIN-RELATED"/>
    <property type="match status" value="1"/>
</dbReference>
<keyword evidence="4 5" id="KW-0720">Serine protease</keyword>